<protein>
    <submittedName>
        <fullName evidence="1">Uncharacterized protein</fullName>
    </submittedName>
</protein>
<reference evidence="1 2" key="1">
    <citation type="journal article" date="2019" name="ISME J.">
        <title>Candidatus Macondimonas diazotrophica, a novel gammaproteobacterial genus dominating crude-oil-contaminated coastal sediments.</title>
        <authorList>
            <person name="Karthikeyan S."/>
            <person name="Konstantinidis K."/>
        </authorList>
    </citation>
    <scope>NUCLEOTIDE SEQUENCE [LARGE SCALE GENOMIC DNA]</scope>
    <source>
        <strain evidence="1 2">KTK01</strain>
    </source>
</reference>
<keyword evidence="2" id="KW-1185">Reference proteome</keyword>
<sequence>MASALDSIDTILASTRQLGENQVALANAWANSAINAAEAYNLPDVDLPDLEWIPPVDPTLPPEDLTSTIMSMVDSGVSVYDTLVKDNFSAFMDKYYPDYSVRDEYLREKLEGIVDTGGKILPDYIENAIYQRARSRNAMESLAQEQQAYADFASRGFGIPPGALLARVDAARKAAAVANAQVSSDMAVKQQELAVENIRFALGELNKMRVDAIKDAVAYVGALVDAIRNKNTELSAIIQARQVFTDSYIKYYGVLYDKAKMQLTADNYKATYLMQTDQVRIDAFVKALSEQVRAAISGAEAAARSAASAIGSQNTMTNLSASEIISGATGA</sequence>
<dbReference type="EMBL" id="SRIO01000045">
    <property type="protein sequence ID" value="TFZ80951.1"/>
    <property type="molecule type" value="Genomic_DNA"/>
</dbReference>
<organism evidence="1 2">
    <name type="scientific">Candidatus Macondimonas diazotrophica</name>
    <dbReference type="NCBI Taxonomy" id="2305248"/>
    <lineage>
        <taxon>Bacteria</taxon>
        <taxon>Pseudomonadati</taxon>
        <taxon>Pseudomonadota</taxon>
        <taxon>Gammaproteobacteria</taxon>
        <taxon>Chromatiales</taxon>
        <taxon>Ectothiorhodospiraceae</taxon>
        <taxon>Candidatus Macondimonas</taxon>
    </lineage>
</organism>
<evidence type="ECO:0000313" key="1">
    <source>
        <dbReference type="EMBL" id="TFZ80951.1"/>
    </source>
</evidence>
<dbReference type="Proteomes" id="UP000297890">
    <property type="component" value="Unassembled WGS sequence"/>
</dbReference>
<dbReference type="AlphaFoldDB" id="A0A4Z0F4B8"/>
<accession>A0A4Z0F4B8</accession>
<evidence type="ECO:0000313" key="2">
    <source>
        <dbReference type="Proteomes" id="UP000297890"/>
    </source>
</evidence>
<dbReference type="RefSeq" id="WP_135282970.1">
    <property type="nucleotide sequence ID" value="NZ_SRIO01000045.1"/>
</dbReference>
<dbReference type="OrthoDB" id="6663209at2"/>
<comment type="caution">
    <text evidence="1">The sequence shown here is derived from an EMBL/GenBank/DDBJ whole genome shotgun (WGS) entry which is preliminary data.</text>
</comment>
<name>A0A4Z0F4B8_9GAMM</name>
<proteinExistence type="predicted"/>
<gene>
    <name evidence="1" type="ORF">E4680_13625</name>
</gene>